<gene>
    <name evidence="9" type="ORF">J3U88_00310</name>
</gene>
<keyword evidence="2" id="KW-0963">Cytoplasm</keyword>
<dbReference type="InterPro" id="IPR036974">
    <property type="entry name" value="PUA_sf"/>
</dbReference>
<keyword evidence="10" id="KW-1185">Reference proteome</keyword>
<dbReference type="Pfam" id="PF17785">
    <property type="entry name" value="PUA_3"/>
    <property type="match status" value="1"/>
</dbReference>
<dbReference type="Gene3D" id="2.30.130.10">
    <property type="entry name" value="PUA domain"/>
    <property type="match status" value="1"/>
</dbReference>
<evidence type="ECO:0000256" key="2">
    <source>
        <dbReference type="ARBA" id="ARBA00022490"/>
    </source>
</evidence>
<comment type="subcellular location">
    <subcellularLocation>
        <location evidence="1">Cytoplasm</location>
    </subcellularLocation>
</comment>
<name>A0A8J7QC90_9BACT</name>
<dbReference type="GO" id="GO:0005737">
    <property type="term" value="C:cytoplasm"/>
    <property type="evidence" value="ECO:0007669"/>
    <property type="project" value="UniProtKB-SubCell"/>
</dbReference>
<dbReference type="PANTHER" id="PTHR42873">
    <property type="entry name" value="RIBOSOMAL RNA LARGE SUBUNIT METHYLTRANSFERASE"/>
    <property type="match status" value="1"/>
</dbReference>
<evidence type="ECO:0000313" key="10">
    <source>
        <dbReference type="Proteomes" id="UP000664417"/>
    </source>
</evidence>
<reference evidence="9" key="1">
    <citation type="submission" date="2021-03" db="EMBL/GenBank/DDBJ databases">
        <authorList>
            <person name="Wang G."/>
        </authorList>
    </citation>
    <scope>NUCLEOTIDE SEQUENCE</scope>
    <source>
        <strain evidence="9">KCTC 12899</strain>
    </source>
</reference>
<organism evidence="9 10">
    <name type="scientific">Acanthopleuribacter pedis</name>
    <dbReference type="NCBI Taxonomy" id="442870"/>
    <lineage>
        <taxon>Bacteria</taxon>
        <taxon>Pseudomonadati</taxon>
        <taxon>Acidobacteriota</taxon>
        <taxon>Holophagae</taxon>
        <taxon>Acanthopleuribacterales</taxon>
        <taxon>Acanthopleuribacteraceae</taxon>
        <taxon>Acanthopleuribacter</taxon>
    </lineage>
</organism>
<evidence type="ECO:0000259" key="8">
    <source>
        <dbReference type="Pfam" id="PF17785"/>
    </source>
</evidence>
<feature type="domain" description="S-adenosylmethionine-dependent methyltransferase" evidence="7">
    <location>
        <begin position="185"/>
        <end position="342"/>
    </location>
</feature>
<dbReference type="CDD" id="cd11572">
    <property type="entry name" value="RlmI_M_like"/>
    <property type="match status" value="1"/>
</dbReference>
<dbReference type="AlphaFoldDB" id="A0A8J7QC90"/>
<evidence type="ECO:0000256" key="5">
    <source>
        <dbReference type="ARBA" id="ARBA00022691"/>
    </source>
</evidence>
<proteinExistence type="inferred from homology"/>
<evidence type="ECO:0000256" key="1">
    <source>
        <dbReference type="ARBA" id="ARBA00004496"/>
    </source>
</evidence>
<dbReference type="InterPro" id="IPR041532">
    <property type="entry name" value="RlmI-like_PUA"/>
</dbReference>
<protein>
    <submittedName>
        <fullName evidence="9">Class I SAM-dependent rRNA methyltransferase</fullName>
    </submittedName>
</protein>
<dbReference type="GO" id="GO:0003723">
    <property type="term" value="F:RNA binding"/>
    <property type="evidence" value="ECO:0007669"/>
    <property type="project" value="InterPro"/>
</dbReference>
<dbReference type="Proteomes" id="UP000664417">
    <property type="component" value="Unassembled WGS sequence"/>
</dbReference>
<dbReference type="GO" id="GO:0032259">
    <property type="term" value="P:methylation"/>
    <property type="evidence" value="ECO:0007669"/>
    <property type="project" value="UniProtKB-KW"/>
</dbReference>
<evidence type="ECO:0000313" key="9">
    <source>
        <dbReference type="EMBL" id="MBO1316880.1"/>
    </source>
</evidence>
<feature type="domain" description="RlmI-like PUA" evidence="8">
    <location>
        <begin position="10"/>
        <end position="72"/>
    </location>
</feature>
<dbReference type="PANTHER" id="PTHR42873:SF1">
    <property type="entry name" value="S-ADENOSYLMETHIONINE-DEPENDENT METHYLTRANSFERASE DOMAIN-CONTAINING PROTEIN"/>
    <property type="match status" value="1"/>
</dbReference>
<dbReference type="Gene3D" id="3.30.750.80">
    <property type="entry name" value="RNA methyltransferase domain (HRMD) like"/>
    <property type="match status" value="1"/>
</dbReference>
<sequence length="404" mass="44926">MTAGDFPEIVLNSKKAKILTRFRHPWVFSKGLLKRPPLEPGTTVAVKDPEANHLGWAFYHPRNNIALRLVSFGAEPPDGSFWRRRLEDAWQLRRRFLPEGTDAFRWIHGENDGFPGLSVDVYDQLLIVQIATSGFEQQRDQLLDLLRDISKIEVIYEKSDTHARGQEGLEPRVGFVGAKPFSPIFPFREGGVSLQLDTGYIHKTGFYLDQAPQRQWVRRFAKDLDVLDLFCYTGGFAVNALLGGAATVTAVDASADALRQVKEHAALNQVDQARLKTHKADLFAALADKASAFYREAGYDLVVCDPPSMSKQRTNVEKALKGYRRLNRDVAGHVKSGGLLLTFSCTGLVSEKDFQQSVFLGLRDAGKSGRVVSLCHAGADHPWLLDFPEGFYLKGLALVVQDGG</sequence>
<dbReference type="Pfam" id="PF10672">
    <property type="entry name" value="Methyltrans_SAM"/>
    <property type="match status" value="1"/>
</dbReference>
<evidence type="ECO:0000256" key="6">
    <source>
        <dbReference type="ARBA" id="ARBA00038091"/>
    </source>
</evidence>
<keyword evidence="3 9" id="KW-0489">Methyltransferase</keyword>
<dbReference type="EMBL" id="JAFREP010000001">
    <property type="protein sequence ID" value="MBO1316880.1"/>
    <property type="molecule type" value="Genomic_DNA"/>
</dbReference>
<evidence type="ECO:0000256" key="4">
    <source>
        <dbReference type="ARBA" id="ARBA00022679"/>
    </source>
</evidence>
<dbReference type="InterPro" id="IPR029063">
    <property type="entry name" value="SAM-dependent_MTases_sf"/>
</dbReference>
<dbReference type="SUPFAM" id="SSF88697">
    <property type="entry name" value="PUA domain-like"/>
    <property type="match status" value="1"/>
</dbReference>
<dbReference type="InterPro" id="IPR019614">
    <property type="entry name" value="SAM-dep_methyl-trfase"/>
</dbReference>
<evidence type="ECO:0000256" key="3">
    <source>
        <dbReference type="ARBA" id="ARBA00022603"/>
    </source>
</evidence>
<dbReference type="SUPFAM" id="SSF53335">
    <property type="entry name" value="S-adenosyl-L-methionine-dependent methyltransferases"/>
    <property type="match status" value="1"/>
</dbReference>
<dbReference type="GO" id="GO:0008168">
    <property type="term" value="F:methyltransferase activity"/>
    <property type="evidence" value="ECO:0007669"/>
    <property type="project" value="UniProtKB-KW"/>
</dbReference>
<accession>A0A8J7QC90</accession>
<keyword evidence="5" id="KW-0949">S-adenosyl-L-methionine</keyword>
<dbReference type="CDD" id="cd21153">
    <property type="entry name" value="PUA_RlmI"/>
    <property type="match status" value="1"/>
</dbReference>
<dbReference type="RefSeq" id="WP_207856117.1">
    <property type="nucleotide sequence ID" value="NZ_JAFREP010000001.1"/>
</dbReference>
<dbReference type="Gene3D" id="3.40.50.150">
    <property type="entry name" value="Vaccinia Virus protein VP39"/>
    <property type="match status" value="1"/>
</dbReference>
<evidence type="ECO:0000259" key="7">
    <source>
        <dbReference type="Pfam" id="PF10672"/>
    </source>
</evidence>
<dbReference type="InterPro" id="IPR015947">
    <property type="entry name" value="PUA-like_sf"/>
</dbReference>
<comment type="caution">
    <text evidence="9">The sequence shown here is derived from an EMBL/GenBank/DDBJ whole genome shotgun (WGS) entry which is preliminary data.</text>
</comment>
<keyword evidence="4" id="KW-0808">Transferase</keyword>
<comment type="similarity">
    <text evidence="6">Belongs to the methyltransferase superfamily. RlmI family.</text>
</comment>
<dbReference type="CDD" id="cd02440">
    <property type="entry name" value="AdoMet_MTases"/>
    <property type="match status" value="1"/>
</dbReference>